<evidence type="ECO:0000256" key="1">
    <source>
        <dbReference type="SAM" id="MobiDB-lite"/>
    </source>
</evidence>
<proteinExistence type="predicted"/>
<accession>A7RSY2</accession>
<keyword evidence="3" id="KW-1185">Reference proteome</keyword>
<dbReference type="EMBL" id="DS469536">
    <property type="protein sequence ID" value="EDO45356.1"/>
    <property type="molecule type" value="Genomic_DNA"/>
</dbReference>
<feature type="compositionally biased region" description="Basic and acidic residues" evidence="1">
    <location>
        <begin position="109"/>
        <end position="121"/>
    </location>
</feature>
<dbReference type="HOGENOM" id="CLU_1671407_0_0_1"/>
<feature type="compositionally biased region" description="Basic residues" evidence="1">
    <location>
        <begin position="122"/>
        <end position="136"/>
    </location>
</feature>
<dbReference type="Proteomes" id="UP000001593">
    <property type="component" value="Unassembled WGS sequence"/>
</dbReference>
<organism evidence="2 3">
    <name type="scientific">Nematostella vectensis</name>
    <name type="common">Starlet sea anemone</name>
    <dbReference type="NCBI Taxonomy" id="45351"/>
    <lineage>
        <taxon>Eukaryota</taxon>
        <taxon>Metazoa</taxon>
        <taxon>Cnidaria</taxon>
        <taxon>Anthozoa</taxon>
        <taxon>Hexacorallia</taxon>
        <taxon>Actiniaria</taxon>
        <taxon>Edwardsiidae</taxon>
        <taxon>Nematostella</taxon>
    </lineage>
</organism>
<dbReference type="InParanoid" id="A7RSY2"/>
<evidence type="ECO:0000313" key="3">
    <source>
        <dbReference type="Proteomes" id="UP000001593"/>
    </source>
</evidence>
<reference evidence="2 3" key="1">
    <citation type="journal article" date="2007" name="Science">
        <title>Sea anemone genome reveals ancestral eumetazoan gene repertoire and genomic organization.</title>
        <authorList>
            <person name="Putnam N.H."/>
            <person name="Srivastava M."/>
            <person name="Hellsten U."/>
            <person name="Dirks B."/>
            <person name="Chapman J."/>
            <person name="Salamov A."/>
            <person name="Terry A."/>
            <person name="Shapiro H."/>
            <person name="Lindquist E."/>
            <person name="Kapitonov V.V."/>
            <person name="Jurka J."/>
            <person name="Genikhovich G."/>
            <person name="Grigoriev I.V."/>
            <person name="Lucas S.M."/>
            <person name="Steele R.E."/>
            <person name="Finnerty J.R."/>
            <person name="Technau U."/>
            <person name="Martindale M.Q."/>
            <person name="Rokhsar D.S."/>
        </authorList>
    </citation>
    <scope>NUCLEOTIDE SEQUENCE [LARGE SCALE GENOMIC DNA]</scope>
    <source>
        <strain evidence="3">CH2 X CH6</strain>
    </source>
</reference>
<gene>
    <name evidence="2" type="ORF">NEMVEDRAFT_v1g240458</name>
</gene>
<name>A7RSY2_NEMVE</name>
<dbReference type="AlphaFoldDB" id="A7RSY2"/>
<sequence>MTHNWSKYLSSIIRPKHDFIYRKDCSAKCSDGDNDVFTDANDSGHCQNEIQNVVRLQEDVTDHKEAREIRGESMIPGNAKAKHLSAMPERKYSVSLGHLNKLTRSASEGGEKDDSDKLDRKGKLRRYHSYSGKRKYQHETHVDDVDGLLTTSLCSTDL</sequence>
<protein>
    <submittedName>
        <fullName evidence="2">Uncharacterized protein</fullName>
    </submittedName>
</protein>
<evidence type="ECO:0000313" key="2">
    <source>
        <dbReference type="EMBL" id="EDO45356.1"/>
    </source>
</evidence>
<feature type="region of interest" description="Disordered" evidence="1">
    <location>
        <begin position="102"/>
        <end position="136"/>
    </location>
</feature>